<dbReference type="AlphaFoldDB" id="A0A132NVS6"/>
<keyword evidence="2" id="KW-0547">Nucleotide-binding</keyword>
<dbReference type="EMBL" id="JXTI01000041">
    <property type="protein sequence ID" value="KWX14185.1"/>
    <property type="molecule type" value="Genomic_DNA"/>
</dbReference>
<dbReference type="InterPro" id="IPR033690">
    <property type="entry name" value="Adenylat_kinase_CS"/>
</dbReference>
<dbReference type="Pfam" id="PF00406">
    <property type="entry name" value="ADK"/>
    <property type="match status" value="1"/>
</dbReference>
<dbReference type="HAMAP" id="MF_00235">
    <property type="entry name" value="Adenylate_kinase_Adk"/>
    <property type="match status" value="1"/>
</dbReference>
<dbReference type="PANTHER" id="PTHR23359">
    <property type="entry name" value="NUCLEOTIDE KINASE"/>
    <property type="match status" value="1"/>
</dbReference>
<dbReference type="PROSITE" id="PS00113">
    <property type="entry name" value="ADENYLATE_KINASE"/>
    <property type="match status" value="1"/>
</dbReference>
<keyword evidence="1 4" id="KW-0808">Transferase</keyword>
<dbReference type="InterPro" id="IPR000850">
    <property type="entry name" value="Adenylat/UMP-CMP_kin"/>
</dbReference>
<evidence type="ECO:0000313" key="6">
    <source>
        <dbReference type="Proteomes" id="UP000070089"/>
    </source>
</evidence>
<keyword evidence="3 4" id="KW-0418">Kinase</keyword>
<dbReference type="GO" id="GO:0005524">
    <property type="term" value="F:ATP binding"/>
    <property type="evidence" value="ECO:0007669"/>
    <property type="project" value="InterPro"/>
</dbReference>
<evidence type="ECO:0000256" key="1">
    <source>
        <dbReference type="ARBA" id="ARBA00022679"/>
    </source>
</evidence>
<protein>
    <submittedName>
        <fullName evidence="5">Adenylate kinase</fullName>
    </submittedName>
</protein>
<name>A0A132NVS6_GIAIN</name>
<dbReference type="OrthoDB" id="442176at2759"/>
<dbReference type="GO" id="GO:0006139">
    <property type="term" value="P:nucleobase-containing compound metabolic process"/>
    <property type="evidence" value="ECO:0007669"/>
    <property type="project" value="InterPro"/>
</dbReference>
<evidence type="ECO:0000256" key="3">
    <source>
        <dbReference type="ARBA" id="ARBA00022777"/>
    </source>
</evidence>
<dbReference type="GO" id="GO:0019205">
    <property type="term" value="F:nucleobase-containing compound kinase activity"/>
    <property type="evidence" value="ECO:0007669"/>
    <property type="project" value="InterPro"/>
</dbReference>
<dbReference type="PRINTS" id="PR00094">
    <property type="entry name" value="ADENYLTKNASE"/>
</dbReference>
<evidence type="ECO:0000256" key="2">
    <source>
        <dbReference type="ARBA" id="ARBA00022741"/>
    </source>
</evidence>
<dbReference type="CDD" id="cd01428">
    <property type="entry name" value="ADK"/>
    <property type="match status" value="1"/>
</dbReference>
<dbReference type="SUPFAM" id="SSF52540">
    <property type="entry name" value="P-loop containing nucleoside triphosphate hydrolases"/>
    <property type="match status" value="1"/>
</dbReference>
<dbReference type="VEuPathDB" id="GiardiaDB:QR46_1811"/>
<comment type="caution">
    <text evidence="5">The sequence shown here is derived from an EMBL/GenBank/DDBJ whole genome shotgun (WGS) entry which is preliminary data.</text>
</comment>
<evidence type="ECO:0000313" key="5">
    <source>
        <dbReference type="EMBL" id="KWX14185.1"/>
    </source>
</evidence>
<dbReference type="Proteomes" id="UP000070089">
    <property type="component" value="Unassembled WGS sequence"/>
</dbReference>
<sequence>MRMIVFLLGGPGAGKSTQADLLAKHPKIACVGAGDCLRAEMNRAGSEHATYIKDCIANGIIVDGMITSTLLHNFCTASNKEVIVIDGFPRSVNNYECFLKVFGETPHVMLALNCSEETLKDRIHQRILSKSTRIDDNEETLIKRMAIYNSETQEIYKTFDQKGLRISVETTNDIDETHQRILSKLAPYLTA</sequence>
<dbReference type="InterPro" id="IPR027417">
    <property type="entry name" value="P-loop_NTPase"/>
</dbReference>
<proteinExistence type="inferred from homology"/>
<comment type="similarity">
    <text evidence="4">Belongs to the adenylate kinase family.</text>
</comment>
<organism evidence="5 6">
    <name type="scientific">Giardia duodenalis assemblage B</name>
    <dbReference type="NCBI Taxonomy" id="1394984"/>
    <lineage>
        <taxon>Eukaryota</taxon>
        <taxon>Metamonada</taxon>
        <taxon>Diplomonadida</taxon>
        <taxon>Hexamitidae</taxon>
        <taxon>Giardiinae</taxon>
        <taxon>Giardia</taxon>
    </lineage>
</organism>
<evidence type="ECO:0000256" key="4">
    <source>
        <dbReference type="RuleBase" id="RU003330"/>
    </source>
</evidence>
<reference evidence="5 6" key="1">
    <citation type="journal article" date="2015" name="Mol. Biochem. Parasitol.">
        <title>Identification of polymorphic genes for use in assemblage B genotyping assays through comparative genomics of multiple assemblage B Giardia duodenalis isolates.</title>
        <authorList>
            <person name="Wielinga C."/>
            <person name="Thompson R.C."/>
            <person name="Monis P."/>
            <person name="Ryan U."/>
        </authorList>
    </citation>
    <scope>NUCLEOTIDE SEQUENCE [LARGE SCALE GENOMIC DNA]</scope>
    <source>
        <strain evidence="5 6">BAH15c1</strain>
    </source>
</reference>
<accession>A0A132NVS6</accession>
<gene>
    <name evidence="5" type="ORF">QR46_1811</name>
</gene>
<dbReference type="Gene3D" id="3.40.50.300">
    <property type="entry name" value="P-loop containing nucleotide triphosphate hydrolases"/>
    <property type="match status" value="1"/>
</dbReference>